<organism evidence="1">
    <name type="scientific">uncultured Desulfovibrio sp</name>
    <dbReference type="NCBI Taxonomy" id="167968"/>
    <lineage>
        <taxon>Bacteria</taxon>
        <taxon>Pseudomonadati</taxon>
        <taxon>Thermodesulfobacteriota</taxon>
        <taxon>Desulfovibrionia</taxon>
        <taxon>Desulfovibrionales</taxon>
        <taxon>Desulfovibrionaceae</taxon>
        <taxon>Desulfovibrio</taxon>
        <taxon>environmental samples</taxon>
    </lineage>
</organism>
<dbReference type="EMBL" id="FLUP01000001">
    <property type="protein sequence ID" value="SBV95591.1"/>
    <property type="molecule type" value="Genomic_DNA"/>
</dbReference>
<reference evidence="1" key="1">
    <citation type="submission" date="2016-04" db="EMBL/GenBank/DDBJ databases">
        <authorList>
            <person name="Evans L.H."/>
            <person name="Alamgir A."/>
            <person name="Owens N."/>
            <person name="Weber N.D."/>
            <person name="Virtaneva K."/>
            <person name="Barbian K."/>
            <person name="Babar A."/>
            <person name="Rosenke K."/>
        </authorList>
    </citation>
    <scope>NUCLEOTIDE SEQUENCE</scope>
    <source>
        <strain evidence="1">92-2</strain>
    </source>
</reference>
<name>A0A212J831_9BACT</name>
<accession>A0A212J831</accession>
<sequence>MSDSFPPMAEKSVRPHGSTIAASALQTATSAAAPLLLLAYGAAAGSLTGAGIGMGALTMHGQTATVTQTTETTNVHKALNVAGDFATQVAFHLVVLFEFLTDLVNFVSGEVVNATLPVNAGGIQNFHGRGTANAINVGERNVHPFAARQINTCYSRHN</sequence>
<dbReference type="AlphaFoldDB" id="A0A212J831"/>
<evidence type="ECO:0000313" key="1">
    <source>
        <dbReference type="EMBL" id="SBV95591.1"/>
    </source>
</evidence>
<gene>
    <name evidence="1" type="ORF">KM92DES2_10682</name>
</gene>
<proteinExistence type="predicted"/>
<protein>
    <submittedName>
        <fullName evidence="1">Uncharacterized protein</fullName>
    </submittedName>
</protein>